<evidence type="ECO:0000256" key="1">
    <source>
        <dbReference type="SAM" id="Phobius"/>
    </source>
</evidence>
<dbReference type="Proteomes" id="UP000663970">
    <property type="component" value="Unassembled WGS sequence"/>
</dbReference>
<sequence>MLSIIKRKTLTAITTIITAAIAYWFILPPPGRESYSTVIVVLFIGVVLGSLFSLVIEIALKKSGKSRLFLKLILHLLSGVVIQAIFMSVIENTFLLFTFVWPVVLLFICIDELLIRIKLYE</sequence>
<feature type="transmembrane region" description="Helical" evidence="1">
    <location>
        <begin position="9"/>
        <end position="26"/>
    </location>
</feature>
<evidence type="ECO:0000313" key="3">
    <source>
        <dbReference type="Proteomes" id="UP000663970"/>
    </source>
</evidence>
<proteinExistence type="predicted"/>
<reference evidence="2 3" key="1">
    <citation type="submission" date="2020-12" db="EMBL/GenBank/DDBJ databases">
        <title>Oil enriched cultivation method for isolating marine PHA-producing bacteria.</title>
        <authorList>
            <person name="Zheng W."/>
            <person name="Yu S."/>
            <person name="Huang Y."/>
        </authorList>
    </citation>
    <scope>NUCLEOTIDE SEQUENCE [LARGE SCALE GENOMIC DNA]</scope>
    <source>
        <strain evidence="2 3">SY-2-6</strain>
    </source>
</reference>
<keyword evidence="1" id="KW-0472">Membrane</keyword>
<feature type="transmembrane region" description="Helical" evidence="1">
    <location>
        <begin position="72"/>
        <end position="90"/>
    </location>
</feature>
<comment type="caution">
    <text evidence="2">The sequence shown here is derived from an EMBL/GenBank/DDBJ whole genome shotgun (WGS) entry which is preliminary data.</text>
</comment>
<gene>
    <name evidence="2" type="ORF">JF544_16300</name>
</gene>
<name>A0ABS3DZT2_9BACI</name>
<accession>A0ABS3DZT2</accession>
<evidence type="ECO:0000313" key="2">
    <source>
        <dbReference type="EMBL" id="MBN8236821.1"/>
    </source>
</evidence>
<protein>
    <submittedName>
        <fullName evidence="2">Uncharacterized protein</fullName>
    </submittedName>
</protein>
<dbReference type="RefSeq" id="WP_206935402.1">
    <property type="nucleotide sequence ID" value="NZ_JAEKJY010000005.1"/>
</dbReference>
<keyword evidence="1" id="KW-0812">Transmembrane</keyword>
<feature type="transmembrane region" description="Helical" evidence="1">
    <location>
        <begin position="96"/>
        <end position="115"/>
    </location>
</feature>
<keyword evidence="3" id="KW-1185">Reference proteome</keyword>
<dbReference type="EMBL" id="JAEKJY010000005">
    <property type="protein sequence ID" value="MBN8236821.1"/>
    <property type="molecule type" value="Genomic_DNA"/>
</dbReference>
<feature type="transmembrane region" description="Helical" evidence="1">
    <location>
        <begin position="38"/>
        <end position="60"/>
    </location>
</feature>
<keyword evidence="1" id="KW-1133">Transmembrane helix</keyword>
<organism evidence="2 3">
    <name type="scientific">Halobacillus kuroshimensis</name>
    <dbReference type="NCBI Taxonomy" id="302481"/>
    <lineage>
        <taxon>Bacteria</taxon>
        <taxon>Bacillati</taxon>
        <taxon>Bacillota</taxon>
        <taxon>Bacilli</taxon>
        <taxon>Bacillales</taxon>
        <taxon>Bacillaceae</taxon>
        <taxon>Halobacillus</taxon>
    </lineage>
</organism>